<proteinExistence type="predicted"/>
<name>Q3JHN1_BURP1</name>
<dbReference type="KEGG" id="bpm:BURPS1710b_A1764"/>
<dbReference type="AlphaFoldDB" id="Q3JHN1"/>
<dbReference type="Proteomes" id="UP000002700">
    <property type="component" value="Chromosome II"/>
</dbReference>
<organism evidence="1 2">
    <name type="scientific">Burkholderia pseudomallei (strain 1710b)</name>
    <dbReference type="NCBI Taxonomy" id="320372"/>
    <lineage>
        <taxon>Bacteria</taxon>
        <taxon>Pseudomonadati</taxon>
        <taxon>Pseudomonadota</taxon>
        <taxon>Betaproteobacteria</taxon>
        <taxon>Burkholderiales</taxon>
        <taxon>Burkholderiaceae</taxon>
        <taxon>Burkholderia</taxon>
        <taxon>pseudomallei group</taxon>
    </lineage>
</organism>
<evidence type="ECO:0000313" key="1">
    <source>
        <dbReference type="EMBL" id="ABA52452.1"/>
    </source>
</evidence>
<sequence length="41" mass="4182">MADLGAHGEPCRIAPAVWSSRGETLKQLALDGAASSASRIS</sequence>
<gene>
    <name evidence="1" type="ordered locus">BURPS1710b_A1764</name>
</gene>
<accession>Q3JHN1</accession>
<evidence type="ECO:0000313" key="2">
    <source>
        <dbReference type="Proteomes" id="UP000002700"/>
    </source>
</evidence>
<protein>
    <submittedName>
        <fullName evidence="1">Putative transcription regulator protein</fullName>
    </submittedName>
</protein>
<dbReference type="EMBL" id="CP000125">
    <property type="protein sequence ID" value="ABA52452.1"/>
    <property type="molecule type" value="Genomic_DNA"/>
</dbReference>
<dbReference type="HOGENOM" id="CLU_3266991_0_0_4"/>
<dbReference type="EnsemblBacteria" id="ABA52452">
    <property type="protein sequence ID" value="ABA52452"/>
    <property type="gene ID" value="BURPS1710b_A1764"/>
</dbReference>
<reference evidence="1 2" key="1">
    <citation type="submission" date="2005-09" db="EMBL/GenBank/DDBJ databases">
        <authorList>
            <person name="Woods D.E."/>
            <person name="Nierman W.C."/>
        </authorList>
    </citation>
    <scope>NUCLEOTIDE SEQUENCE [LARGE SCALE GENOMIC DNA]</scope>
    <source>
        <strain evidence="1 2">1710b</strain>
    </source>
</reference>